<keyword evidence="2" id="KW-1185">Reference proteome</keyword>
<dbReference type="AlphaFoldDB" id="A0AAW1UQY9"/>
<comment type="caution">
    <text evidence="1">The sequence shown here is derived from an EMBL/GenBank/DDBJ whole genome shotgun (WGS) entry which is preliminary data.</text>
</comment>
<evidence type="ECO:0000313" key="2">
    <source>
        <dbReference type="Proteomes" id="UP001431783"/>
    </source>
</evidence>
<dbReference type="EMBL" id="JARQZJ010000094">
    <property type="protein sequence ID" value="KAK9884950.1"/>
    <property type="molecule type" value="Genomic_DNA"/>
</dbReference>
<reference evidence="1 2" key="1">
    <citation type="submission" date="2023-03" db="EMBL/GenBank/DDBJ databases">
        <title>Genome insight into feeding habits of ladybird beetles.</title>
        <authorList>
            <person name="Li H.-S."/>
            <person name="Huang Y.-H."/>
            <person name="Pang H."/>
        </authorList>
    </citation>
    <scope>NUCLEOTIDE SEQUENCE [LARGE SCALE GENOMIC DNA]</scope>
    <source>
        <strain evidence="1">SYSU_2023b</strain>
        <tissue evidence="1">Whole body</tissue>
    </source>
</reference>
<name>A0AAW1UQY9_9CUCU</name>
<accession>A0AAW1UQY9</accession>
<organism evidence="1 2">
    <name type="scientific">Henosepilachna vigintioctopunctata</name>
    <dbReference type="NCBI Taxonomy" id="420089"/>
    <lineage>
        <taxon>Eukaryota</taxon>
        <taxon>Metazoa</taxon>
        <taxon>Ecdysozoa</taxon>
        <taxon>Arthropoda</taxon>
        <taxon>Hexapoda</taxon>
        <taxon>Insecta</taxon>
        <taxon>Pterygota</taxon>
        <taxon>Neoptera</taxon>
        <taxon>Endopterygota</taxon>
        <taxon>Coleoptera</taxon>
        <taxon>Polyphaga</taxon>
        <taxon>Cucujiformia</taxon>
        <taxon>Coccinelloidea</taxon>
        <taxon>Coccinellidae</taxon>
        <taxon>Epilachninae</taxon>
        <taxon>Epilachnini</taxon>
        <taxon>Henosepilachna</taxon>
    </lineage>
</organism>
<proteinExistence type="predicted"/>
<sequence length="132" mass="15750">MRNFEKQAENNGLQTHENKTIYMYTSWNVHKRDKTGQNITFGTIHFRDEELKYLEKTMREVTFYRSKYAGITEYKQKADNRAGHVEMTWREGHDEVFGWNNVDSPRPCISENEKYNYERSRGYLNIPGSLAI</sequence>
<evidence type="ECO:0000313" key="1">
    <source>
        <dbReference type="EMBL" id="KAK9884950.1"/>
    </source>
</evidence>
<protein>
    <submittedName>
        <fullName evidence="1">Uncharacterized protein</fullName>
    </submittedName>
</protein>
<gene>
    <name evidence="1" type="ORF">WA026_009186</name>
</gene>
<dbReference type="Proteomes" id="UP001431783">
    <property type="component" value="Unassembled WGS sequence"/>
</dbReference>